<feature type="non-terminal residue" evidence="1">
    <location>
        <position position="1"/>
    </location>
</feature>
<protein>
    <submittedName>
        <fullName evidence="1">Uncharacterized protein</fullName>
    </submittedName>
</protein>
<sequence>ITFHDYNASKNSKINLSPQNINAQSSPPFSLPIKPSIPNTKTPKFTPLAFITAPYNNLQTQTQFPLNDL</sequence>
<dbReference type="Proteomes" id="UP000828251">
    <property type="component" value="Unassembled WGS sequence"/>
</dbReference>
<evidence type="ECO:0000313" key="2">
    <source>
        <dbReference type="Proteomes" id="UP000828251"/>
    </source>
</evidence>
<proteinExistence type="predicted"/>
<feature type="non-terminal residue" evidence="1">
    <location>
        <position position="69"/>
    </location>
</feature>
<accession>A0A9D3V8S7</accession>
<comment type="caution">
    <text evidence="1">The sequence shown here is derived from an EMBL/GenBank/DDBJ whole genome shotgun (WGS) entry which is preliminary data.</text>
</comment>
<gene>
    <name evidence="1" type="ORF">J1N35_026031</name>
</gene>
<reference evidence="1 2" key="1">
    <citation type="journal article" date="2021" name="Plant Biotechnol. J.">
        <title>Multi-omics assisted identification of the key and species-specific regulatory components of drought-tolerant mechanisms in Gossypium stocksii.</title>
        <authorList>
            <person name="Yu D."/>
            <person name="Ke L."/>
            <person name="Zhang D."/>
            <person name="Wu Y."/>
            <person name="Sun Y."/>
            <person name="Mei J."/>
            <person name="Sun J."/>
            <person name="Sun Y."/>
        </authorList>
    </citation>
    <scope>NUCLEOTIDE SEQUENCE [LARGE SCALE GENOMIC DNA]</scope>
    <source>
        <strain evidence="2">cv. E1</strain>
        <tissue evidence="1">Leaf</tissue>
    </source>
</reference>
<keyword evidence="2" id="KW-1185">Reference proteome</keyword>
<dbReference type="EMBL" id="JAIQCV010000008">
    <property type="protein sequence ID" value="KAH1073703.1"/>
    <property type="molecule type" value="Genomic_DNA"/>
</dbReference>
<dbReference type="AlphaFoldDB" id="A0A9D3V8S7"/>
<evidence type="ECO:0000313" key="1">
    <source>
        <dbReference type="EMBL" id="KAH1073703.1"/>
    </source>
</evidence>
<name>A0A9D3V8S7_9ROSI</name>
<organism evidence="1 2">
    <name type="scientific">Gossypium stocksii</name>
    <dbReference type="NCBI Taxonomy" id="47602"/>
    <lineage>
        <taxon>Eukaryota</taxon>
        <taxon>Viridiplantae</taxon>
        <taxon>Streptophyta</taxon>
        <taxon>Embryophyta</taxon>
        <taxon>Tracheophyta</taxon>
        <taxon>Spermatophyta</taxon>
        <taxon>Magnoliopsida</taxon>
        <taxon>eudicotyledons</taxon>
        <taxon>Gunneridae</taxon>
        <taxon>Pentapetalae</taxon>
        <taxon>rosids</taxon>
        <taxon>malvids</taxon>
        <taxon>Malvales</taxon>
        <taxon>Malvaceae</taxon>
        <taxon>Malvoideae</taxon>
        <taxon>Gossypium</taxon>
    </lineage>
</organism>